<dbReference type="InterPro" id="IPR002018">
    <property type="entry name" value="CarbesteraseB"/>
</dbReference>
<keyword evidence="1" id="KW-0732">Signal</keyword>
<evidence type="ECO:0000259" key="2">
    <source>
        <dbReference type="Pfam" id="PF00135"/>
    </source>
</evidence>
<feature type="domain" description="Carboxylesterase type B" evidence="2">
    <location>
        <begin position="37"/>
        <end position="202"/>
    </location>
</feature>
<name>A0AAV9ZID3_9AGAR</name>
<evidence type="ECO:0000313" key="3">
    <source>
        <dbReference type="EMBL" id="KAK6981766.1"/>
    </source>
</evidence>
<dbReference type="Proteomes" id="UP001362999">
    <property type="component" value="Unassembled WGS sequence"/>
</dbReference>
<sequence>MTRTPTSTYFEHVLFPYLIRLCTVAATALAAAAQGAPTVNLGYAQYQGAVNAANNITHFLGVRYAAAPLGDLRFRAPQPPATISSGSSPTNPLAPRQTIPQSEDCLFLNVFYPSNAAGAPLKNLPTLVWIHGGGYLAGSANGVVVVVIQYRLGVFGFLPGAAVKKSGSLNAGLLDQDFALRWVQQHITKFGGDPAKVTIWAKHLVANGGQTKPQLFRGAITSSSFLPSHCATANDALTCLRGVAATTLETANTNINSAGFFGTFVVVPRPTVSLAQRKVNGKALLAVTNAFEGTVFVDQNANTVGALYAGLGNQQFQVNAVQGECIFWRIRIPPALHGNDVAYYFPNGNAPPFNNTAFINAFAQSFTSIGNTEMLFNKTADTNEPVVHQITTAGSLLQRCRFWDSVGNLTAQ</sequence>
<protein>
    <submittedName>
        <fullName evidence="3">COesterase domain-containing protein</fullName>
    </submittedName>
</protein>
<dbReference type="Gene3D" id="3.40.50.1820">
    <property type="entry name" value="alpha/beta hydrolase"/>
    <property type="match status" value="1"/>
</dbReference>
<evidence type="ECO:0000256" key="1">
    <source>
        <dbReference type="SAM" id="SignalP"/>
    </source>
</evidence>
<proteinExistence type="predicted"/>
<comment type="caution">
    <text evidence="3">The sequence shown here is derived from an EMBL/GenBank/DDBJ whole genome shotgun (WGS) entry which is preliminary data.</text>
</comment>
<dbReference type="InterPro" id="IPR019819">
    <property type="entry name" value="Carboxylesterase_B_CS"/>
</dbReference>
<keyword evidence="4" id="KW-1185">Reference proteome</keyword>
<dbReference type="PANTHER" id="PTHR11559">
    <property type="entry name" value="CARBOXYLESTERASE"/>
    <property type="match status" value="1"/>
</dbReference>
<gene>
    <name evidence="3" type="ORF">R3P38DRAFT_3113410</name>
</gene>
<feature type="chain" id="PRO_5043743304" evidence="1">
    <location>
        <begin position="31"/>
        <end position="412"/>
    </location>
</feature>
<reference evidence="3 4" key="1">
    <citation type="journal article" date="2024" name="J Genomics">
        <title>Draft genome sequencing and assembly of Favolaschia claudopus CIRM-BRFM 2984 isolated from oak limbs.</title>
        <authorList>
            <person name="Navarro D."/>
            <person name="Drula E."/>
            <person name="Chaduli D."/>
            <person name="Cazenave R."/>
            <person name="Ahrendt S."/>
            <person name="Wang J."/>
            <person name="Lipzen A."/>
            <person name="Daum C."/>
            <person name="Barry K."/>
            <person name="Grigoriev I.V."/>
            <person name="Favel A."/>
            <person name="Rosso M.N."/>
            <person name="Martin F."/>
        </authorList>
    </citation>
    <scope>NUCLEOTIDE SEQUENCE [LARGE SCALE GENOMIC DNA]</scope>
    <source>
        <strain evidence="3 4">CIRM-BRFM 2984</strain>
    </source>
</reference>
<dbReference type="EMBL" id="JAWWNJ010000148">
    <property type="protein sequence ID" value="KAK6981766.1"/>
    <property type="molecule type" value="Genomic_DNA"/>
</dbReference>
<organism evidence="3 4">
    <name type="scientific">Favolaschia claudopus</name>
    <dbReference type="NCBI Taxonomy" id="2862362"/>
    <lineage>
        <taxon>Eukaryota</taxon>
        <taxon>Fungi</taxon>
        <taxon>Dikarya</taxon>
        <taxon>Basidiomycota</taxon>
        <taxon>Agaricomycotina</taxon>
        <taxon>Agaricomycetes</taxon>
        <taxon>Agaricomycetidae</taxon>
        <taxon>Agaricales</taxon>
        <taxon>Marasmiineae</taxon>
        <taxon>Mycenaceae</taxon>
        <taxon>Favolaschia</taxon>
    </lineage>
</organism>
<evidence type="ECO:0000313" key="4">
    <source>
        <dbReference type="Proteomes" id="UP001362999"/>
    </source>
</evidence>
<dbReference type="InterPro" id="IPR029058">
    <property type="entry name" value="AB_hydrolase_fold"/>
</dbReference>
<accession>A0AAV9ZID3</accession>
<dbReference type="Pfam" id="PF00135">
    <property type="entry name" value="COesterase"/>
    <property type="match status" value="1"/>
</dbReference>
<dbReference type="InterPro" id="IPR050309">
    <property type="entry name" value="Type-B_Carboxylest/Lipase"/>
</dbReference>
<dbReference type="PROSITE" id="PS00941">
    <property type="entry name" value="CARBOXYLESTERASE_B_2"/>
    <property type="match status" value="1"/>
</dbReference>
<dbReference type="SUPFAM" id="SSF53474">
    <property type="entry name" value="alpha/beta-Hydrolases"/>
    <property type="match status" value="1"/>
</dbReference>
<dbReference type="AlphaFoldDB" id="A0AAV9ZID3"/>
<feature type="signal peptide" evidence="1">
    <location>
        <begin position="1"/>
        <end position="30"/>
    </location>
</feature>